<keyword evidence="1" id="KW-0472">Membrane</keyword>
<dbReference type="PANTHER" id="PTHR30189:SF1">
    <property type="entry name" value="LPS-ASSEMBLY PROTEIN LPTD"/>
    <property type="match status" value="1"/>
</dbReference>
<feature type="signal peptide" evidence="1">
    <location>
        <begin position="1"/>
        <end position="28"/>
    </location>
</feature>
<evidence type="ECO:0000313" key="4">
    <source>
        <dbReference type="Proteomes" id="UP001433638"/>
    </source>
</evidence>
<dbReference type="Proteomes" id="UP001433638">
    <property type="component" value="Unassembled WGS sequence"/>
</dbReference>
<feature type="chain" id="PRO_5044899947" description="LPS-assembly protein LptD" evidence="1">
    <location>
        <begin position="29"/>
        <end position="729"/>
    </location>
</feature>
<dbReference type="PANTHER" id="PTHR30189">
    <property type="entry name" value="LPS-ASSEMBLY PROTEIN"/>
    <property type="match status" value="1"/>
</dbReference>
<keyword evidence="1" id="KW-0998">Cell outer membrane</keyword>
<evidence type="ECO:0000259" key="2">
    <source>
        <dbReference type="Pfam" id="PF04453"/>
    </source>
</evidence>
<name>A0ABV1M0G2_9NEIS</name>
<dbReference type="RefSeq" id="WP_349584192.1">
    <property type="nucleotide sequence ID" value="NZ_JBEFLD010000002.1"/>
</dbReference>
<dbReference type="EMBL" id="JBEFLD010000002">
    <property type="protein sequence ID" value="MEQ6289714.1"/>
    <property type="molecule type" value="Genomic_DNA"/>
</dbReference>
<dbReference type="InterPro" id="IPR050218">
    <property type="entry name" value="LptD"/>
</dbReference>
<reference evidence="3" key="1">
    <citation type="submission" date="2024-06" db="EMBL/GenBank/DDBJ databases">
        <title>Genome sequence of Vogesella sp. MAHUQ-64.</title>
        <authorList>
            <person name="Huq M.A."/>
        </authorList>
    </citation>
    <scope>NUCLEOTIDE SEQUENCE</scope>
    <source>
        <strain evidence="3">MAHUQ-64</strain>
    </source>
</reference>
<dbReference type="InterPro" id="IPR020889">
    <property type="entry name" value="LipoPS_assembly_LptD"/>
</dbReference>
<sequence length="729" mass="81841" precursor="true">MPSMFSRFRLAPLTAALLPLFLSPAVLAETIKAGALQVEADTISGQMDSQLRATGSVKATRDNQQFEADWLEYYVDKQLIRAGDRARMRQPEGTVDADALEAYLATDSGSARNADFAFGQGKRVLRGHAEGLAMQGKGSYQLQTTRANTCAPGDDSWYLKAGTIDLDYGRNVGVAKHARLEFEGVPILYTPWMDFPLDGGRKSGLLFPTITTGSDGLELALPYYWNIAPNYDATITPRYIEQRGLMLGLEGRYLQPDYSGKIYTEQLPNDKKTDSNRSLWALEHTQTLNQQTTFGLNGRYVSDEDYYDDFGNSSTAATSSSLLREAWVNYNPGWANFNLSASRYQTLAGGSEQYARVPKLAISSNKTLWGITANLESEITRFEHRNLQDGWRTVAYPSVTWGVDKPWGFFQAKFGLHHTRYQLDAYNGNAANTLDRTLPITTLDSGLTFERDTQLQGQNFTQTLEPRIYFVHIPRVDQSNLPNFDTSENDLSFAQLFSENRFSGYDRINAAKQVTTALTSRLLDNSNGLERLRVGIGQRFYLNDDDITLSGAESKRTENSSDILSTVGGDLTQALRLDATYQYNQSLGKTERFSTQLRYSPAAGKTLSLRYRFGRNELLDNDGNYGPLRTIDIAGQWPIARNWYAVARQNYSLQDKKVLQRLAGVEYNQGCWIVRVVNERYLTDINQYKNAVFLQLELKDLSSIGNNPMETLRLAIPGYSNINNIADTE</sequence>
<dbReference type="Pfam" id="PF04453">
    <property type="entry name" value="LptD"/>
    <property type="match status" value="1"/>
</dbReference>
<accession>A0ABV1M0G2</accession>
<keyword evidence="4" id="KW-1185">Reference proteome</keyword>
<keyword evidence="1" id="KW-0732">Signal</keyword>
<comment type="subcellular location">
    <subcellularLocation>
        <location evidence="1">Cell outer membrane</location>
    </subcellularLocation>
</comment>
<comment type="caution">
    <text evidence="3">The sequence shown here is derived from an EMBL/GenBank/DDBJ whole genome shotgun (WGS) entry which is preliminary data.</text>
</comment>
<feature type="domain" description="LptD C-terminal" evidence="2">
    <location>
        <begin position="276"/>
        <end position="643"/>
    </location>
</feature>
<evidence type="ECO:0000313" key="3">
    <source>
        <dbReference type="EMBL" id="MEQ6289714.1"/>
    </source>
</evidence>
<dbReference type="Gene3D" id="2.60.450.10">
    <property type="entry name" value="Lipopolysaccharide (LPS) transport protein A like domain"/>
    <property type="match status" value="1"/>
</dbReference>
<comment type="subunit">
    <text evidence="1">Component of the lipopolysaccharide transport and assembly complex. Interacts with LptE and LptA.</text>
</comment>
<comment type="function">
    <text evidence="1">Together with LptE, is involved in the assembly of lipopolysaccharide (LPS) at the surface of the outer membrane.</text>
</comment>
<organism evidence="3 4">
    <name type="scientific">Vogesella oryzagri</name>
    <dbReference type="NCBI Taxonomy" id="3160864"/>
    <lineage>
        <taxon>Bacteria</taxon>
        <taxon>Pseudomonadati</taxon>
        <taxon>Pseudomonadota</taxon>
        <taxon>Betaproteobacteria</taxon>
        <taxon>Neisseriales</taxon>
        <taxon>Chromobacteriaceae</taxon>
        <taxon>Vogesella</taxon>
    </lineage>
</organism>
<comment type="caution">
    <text evidence="1">Lacks conserved residue(s) required for the propagation of feature annotation.</text>
</comment>
<dbReference type="HAMAP" id="MF_01411">
    <property type="entry name" value="LPS_assembly_LptD"/>
    <property type="match status" value="1"/>
</dbReference>
<comment type="similarity">
    <text evidence="1">Belongs to the LptD family.</text>
</comment>
<evidence type="ECO:0000256" key="1">
    <source>
        <dbReference type="HAMAP-Rule" id="MF_01411"/>
    </source>
</evidence>
<proteinExistence type="inferred from homology"/>
<protein>
    <recommendedName>
        <fullName evidence="1">LPS-assembly protein LptD</fullName>
    </recommendedName>
</protein>
<dbReference type="InterPro" id="IPR007543">
    <property type="entry name" value="LptD_C"/>
</dbReference>
<gene>
    <name evidence="1" type="primary">lptD</name>
    <name evidence="3" type="ORF">ABNW52_03710</name>
</gene>